<accession>A0A1R1ASP5</accession>
<sequence>MIPFVAMMVSLLLFRTLGFTGWEYVNDWVISLRFAVAVMFLVTASAHWGKRRPDLIAMIPPGIPNAPFMVTFTGLLEIAGAILILIPATTALASTGLALMLIAMFPANVYAANRHLSLGGKPVTSIGLRTVLQIVFLAAVLMAGWLPPQG</sequence>
<feature type="transmembrane region" description="Helical" evidence="5">
    <location>
        <begin position="68"/>
        <end position="86"/>
    </location>
</feature>
<keyword evidence="3 5" id="KW-1133">Transmembrane helix</keyword>
<dbReference type="OrthoDB" id="129693at2"/>
<dbReference type="InterPro" id="IPR032808">
    <property type="entry name" value="DoxX"/>
</dbReference>
<dbReference type="RefSeq" id="WP_076326063.1">
    <property type="nucleotide sequence ID" value="NZ_MRTF01000014.1"/>
</dbReference>
<evidence type="ECO:0000256" key="2">
    <source>
        <dbReference type="ARBA" id="ARBA00022692"/>
    </source>
</evidence>
<dbReference type="EMBL" id="MRTF01000014">
    <property type="protein sequence ID" value="OME88571.1"/>
    <property type="molecule type" value="Genomic_DNA"/>
</dbReference>
<keyword evidence="2 5" id="KW-0812">Transmembrane</keyword>
<evidence type="ECO:0008006" key="8">
    <source>
        <dbReference type="Google" id="ProtNLM"/>
    </source>
</evidence>
<dbReference type="AlphaFoldDB" id="A0A1R1ASP5"/>
<feature type="transmembrane region" description="Helical" evidence="5">
    <location>
        <begin position="28"/>
        <end position="48"/>
    </location>
</feature>
<evidence type="ECO:0000313" key="6">
    <source>
        <dbReference type="EMBL" id="OME88571.1"/>
    </source>
</evidence>
<reference evidence="6 7" key="1">
    <citation type="submission" date="2016-11" db="EMBL/GenBank/DDBJ databases">
        <title>Paenibacillus species isolates.</title>
        <authorList>
            <person name="Beno S.M."/>
        </authorList>
    </citation>
    <scope>NUCLEOTIDE SEQUENCE [LARGE SCALE GENOMIC DNA]</scope>
    <source>
        <strain evidence="6 7">FSL F4-0100</strain>
    </source>
</reference>
<organism evidence="6 7">
    <name type="scientific">Paenibacillus lautus</name>
    <name type="common">Bacillus lautus</name>
    <dbReference type="NCBI Taxonomy" id="1401"/>
    <lineage>
        <taxon>Bacteria</taxon>
        <taxon>Bacillati</taxon>
        <taxon>Bacillota</taxon>
        <taxon>Bacilli</taxon>
        <taxon>Bacillales</taxon>
        <taxon>Paenibacillaceae</taxon>
        <taxon>Paenibacillus</taxon>
    </lineage>
</organism>
<evidence type="ECO:0000256" key="1">
    <source>
        <dbReference type="ARBA" id="ARBA00004141"/>
    </source>
</evidence>
<comment type="subcellular location">
    <subcellularLocation>
        <location evidence="1">Membrane</location>
        <topology evidence="1">Multi-pass membrane protein</topology>
    </subcellularLocation>
</comment>
<protein>
    <recommendedName>
        <fullName evidence="8">DoxX family protein</fullName>
    </recommendedName>
</protein>
<feature type="transmembrane region" description="Helical" evidence="5">
    <location>
        <begin position="92"/>
        <end position="111"/>
    </location>
</feature>
<feature type="transmembrane region" description="Helical" evidence="5">
    <location>
        <begin position="123"/>
        <end position="146"/>
    </location>
</feature>
<comment type="caution">
    <text evidence="6">The sequence shown here is derived from an EMBL/GenBank/DDBJ whole genome shotgun (WGS) entry which is preliminary data.</text>
</comment>
<proteinExistence type="predicted"/>
<dbReference type="PANTHER" id="PTHR36974">
    <property type="entry name" value="MEMBRANE PROTEIN-RELATED"/>
    <property type="match status" value="1"/>
</dbReference>
<evidence type="ECO:0000256" key="3">
    <source>
        <dbReference type="ARBA" id="ARBA00022989"/>
    </source>
</evidence>
<name>A0A1R1ASP5_PAELA</name>
<evidence type="ECO:0000256" key="4">
    <source>
        <dbReference type="ARBA" id="ARBA00023136"/>
    </source>
</evidence>
<evidence type="ECO:0000313" key="7">
    <source>
        <dbReference type="Proteomes" id="UP000187074"/>
    </source>
</evidence>
<dbReference type="Pfam" id="PF07681">
    <property type="entry name" value="DoxX"/>
    <property type="match status" value="1"/>
</dbReference>
<dbReference type="STRING" id="1401.BK123_30280"/>
<dbReference type="Proteomes" id="UP000187074">
    <property type="component" value="Unassembled WGS sequence"/>
</dbReference>
<keyword evidence="4 5" id="KW-0472">Membrane</keyword>
<gene>
    <name evidence="6" type="ORF">BK123_30280</name>
</gene>
<evidence type="ECO:0000256" key="5">
    <source>
        <dbReference type="SAM" id="Phobius"/>
    </source>
</evidence>
<dbReference type="PANTHER" id="PTHR36974:SF1">
    <property type="entry name" value="DOXX FAMILY MEMBRANE PROTEIN"/>
    <property type="match status" value="1"/>
</dbReference>